<feature type="region of interest" description="Disordered" evidence="1">
    <location>
        <begin position="853"/>
        <end position="884"/>
    </location>
</feature>
<sequence length="922" mass="105326">MLTPLQSSECDLERIHNDETVSSDVVEEPESLEYPTFLAIDIGDSRPSDEDIRTFLKSLATFTQDTLHIAPPVLDRIITILEQLQHRISSYDLWQKNPIFLFPCLDQVTNLSSFSTWAWHILLSSHNTRLSVAVLDVLRKELRYISHKSMINALRSGFIPSLLSALGVESLLSLPLSDPLPDALYHFLIGLIDNLKWRSLSEVASSSRAFTSQLLDHLLHPLRSLLIFHLNSPTSISNCMHDRFWHHRLYKFSILFDEVPPNNQLLPILNFFRHFAYRQHGQNDFVAFVTGLMQEVWEERRREGLVGDEPVPLFVSTPLRTNMTPPEMVPLLDSASAFLASTDPLSDSHAITVTLFLMCFNNVVFIKKGDSTHPITFLHLKSLSSCPPFATSLAKLMLLSSACSHFEIREENRFFWTKLFPTKQRQLQDIVTFGFIAVLADVAQTLRTGWSDDILHRVHCFFTDIIELSVRMITPCRSTPETDSDIEHFHHDQQIIVNHVLVPLRQSLVHCIKTNTRIVPHFDILSYPDINHPSMVRFFAGVWEEVRREAIEIVCGEDEAEAPVYLTMDLFSRLSMEETELGLSSLSSYLSSTPSPPPPVASSIHLFLLTIATASSHSFSERKKIRARSVWTRIGSQLKVWIRSHRSFAICFAETVPTLLLTNNFDIRHDMRWMIEDVLRSSYNSSESVPSLAEAGLVSNMALVLMKAQNQSNIRYTLKHPYSRFFLTVVKKCLDTIPSSSHLSIEGQLNDNEHNTRILIEKVLVPSQPFLTSLLAPLSMSRCVDEAISDLKQLLETIGKVEWYYPQLTKSLARCGFHVATMRFCDLTEINEHQIMLLTLLWPETINSKIINRNQSSSKTDNSASSKLTIPTQRERMNGRNEEGQEDLVEKVMICRVLLDNSRDIQSRTNRFINKIGFNTFR</sequence>
<organism evidence="2 3">
    <name type="scientific">Blattamonas nauphoetae</name>
    <dbReference type="NCBI Taxonomy" id="2049346"/>
    <lineage>
        <taxon>Eukaryota</taxon>
        <taxon>Metamonada</taxon>
        <taxon>Preaxostyla</taxon>
        <taxon>Oxymonadida</taxon>
        <taxon>Blattamonas</taxon>
    </lineage>
</organism>
<proteinExistence type="predicted"/>
<comment type="caution">
    <text evidence="2">The sequence shown here is derived from an EMBL/GenBank/DDBJ whole genome shotgun (WGS) entry which is preliminary data.</text>
</comment>
<evidence type="ECO:0000313" key="2">
    <source>
        <dbReference type="EMBL" id="KAK2956552.1"/>
    </source>
</evidence>
<dbReference type="Proteomes" id="UP001281761">
    <property type="component" value="Unassembled WGS sequence"/>
</dbReference>
<name>A0ABQ9XYI5_9EUKA</name>
<reference evidence="2 3" key="1">
    <citation type="journal article" date="2022" name="bioRxiv">
        <title>Genomics of Preaxostyla Flagellates Illuminates Evolutionary Transitions and the Path Towards Mitochondrial Loss.</title>
        <authorList>
            <person name="Novak L.V.F."/>
            <person name="Treitli S.C."/>
            <person name="Pyrih J."/>
            <person name="Halakuc P."/>
            <person name="Pipaliya S.V."/>
            <person name="Vacek V."/>
            <person name="Brzon O."/>
            <person name="Soukal P."/>
            <person name="Eme L."/>
            <person name="Dacks J.B."/>
            <person name="Karnkowska A."/>
            <person name="Elias M."/>
            <person name="Hampl V."/>
        </authorList>
    </citation>
    <scope>NUCLEOTIDE SEQUENCE [LARGE SCALE GENOMIC DNA]</scope>
    <source>
        <strain evidence="2">NAU3</strain>
        <tissue evidence="2">Gut</tissue>
    </source>
</reference>
<protein>
    <submittedName>
        <fullName evidence="2">Uncharacterized protein</fullName>
    </submittedName>
</protein>
<evidence type="ECO:0000313" key="3">
    <source>
        <dbReference type="Proteomes" id="UP001281761"/>
    </source>
</evidence>
<gene>
    <name evidence="2" type="ORF">BLNAU_8392</name>
</gene>
<feature type="compositionally biased region" description="Basic and acidic residues" evidence="1">
    <location>
        <begin position="873"/>
        <end position="883"/>
    </location>
</feature>
<keyword evidence="3" id="KW-1185">Reference proteome</keyword>
<dbReference type="EMBL" id="JARBJD010000054">
    <property type="protein sequence ID" value="KAK2956552.1"/>
    <property type="molecule type" value="Genomic_DNA"/>
</dbReference>
<accession>A0ABQ9XYI5</accession>
<feature type="compositionally biased region" description="Low complexity" evidence="1">
    <location>
        <begin position="856"/>
        <end position="866"/>
    </location>
</feature>
<evidence type="ECO:0000256" key="1">
    <source>
        <dbReference type="SAM" id="MobiDB-lite"/>
    </source>
</evidence>